<name>A0A2V2WW53_TRYCR</name>
<dbReference type="VEuPathDB" id="TriTrypDB:ECC02_007351"/>
<dbReference type="VEuPathDB" id="TriTrypDB:TcG_02907"/>
<dbReference type="Proteomes" id="UP000246078">
    <property type="component" value="Unassembled WGS sequence"/>
</dbReference>
<dbReference type="EMBL" id="PRFC01000047">
    <property type="protein sequence ID" value="PWV12828.1"/>
    <property type="molecule type" value="Genomic_DNA"/>
</dbReference>
<gene>
    <name evidence="1" type="ORF">C3747_47g301</name>
</gene>
<proteinExistence type="predicted"/>
<sequence length="276" mass="31110">MKMHKSSRSWMKGSPSCVTTVFNHLISTLLSMPKMGWHSSVLVGSCYHTTVLQEKHSCGPKRMRRVLPQKTALPGKGLNSMDWTKCIRLLAASMPPLMHMRSSDYQQTMADIDVLKHRLFSSGDLGDGKFYQKELVRFLQRYCPEAKHVIKRLSFSEAFLINALATLEMLRASCGSISTITQYQHYELREFDASKDIRKIVKHVTKAATARYISALGETLPDFAASIIDKNARQLVLLYGFAIDSVRSSAKESFAILFLAFPPLRQAARPFLSCGR</sequence>
<dbReference type="VEuPathDB" id="TriTrypDB:TcCL_ESM06625"/>
<dbReference type="VEuPathDB" id="TriTrypDB:C4B63_10g168"/>
<evidence type="ECO:0000313" key="1">
    <source>
        <dbReference type="EMBL" id="PWV12828.1"/>
    </source>
</evidence>
<dbReference type="VEuPathDB" id="TriTrypDB:TcCLB.510003.30"/>
<comment type="caution">
    <text evidence="1">The sequence shown here is derived from an EMBL/GenBank/DDBJ whole genome shotgun (WGS) entry which is preliminary data.</text>
</comment>
<protein>
    <submittedName>
        <fullName evidence="1">Putative phosphatidylinositol 4-kinase alpha</fullName>
    </submittedName>
</protein>
<dbReference type="VEuPathDB" id="TriTrypDB:TcBrA4_0128920"/>
<reference evidence="1 2" key="1">
    <citation type="journal article" date="2018" name="Microb. Genom.">
        <title>Expanding an expanded genome: long-read sequencing of Trypanosoma cruzi.</title>
        <authorList>
            <person name="Berna L."/>
            <person name="Rodriguez M."/>
            <person name="Chiribao M.L."/>
            <person name="Parodi-Talice A."/>
            <person name="Pita S."/>
            <person name="Rijo G."/>
            <person name="Alvarez-Valin F."/>
            <person name="Robello C."/>
        </authorList>
    </citation>
    <scope>NUCLEOTIDE SEQUENCE [LARGE SCALE GENOMIC DNA]</scope>
    <source>
        <strain evidence="1 2">TCC</strain>
    </source>
</reference>
<dbReference type="VEuPathDB" id="TriTrypDB:BCY84_15114"/>
<keyword evidence="1" id="KW-0418">Kinase</keyword>
<dbReference type="VEuPathDB" id="TriTrypDB:TCDM_04322"/>
<dbReference type="VEuPathDB" id="TriTrypDB:TCSYLVIO_004313"/>
<dbReference type="VEuPathDB" id="TriTrypDB:TcCLB.507531.19"/>
<dbReference type="VEuPathDB" id="TriTrypDB:Tc_MARK_3110"/>
<evidence type="ECO:0000313" key="2">
    <source>
        <dbReference type="Proteomes" id="UP000246078"/>
    </source>
</evidence>
<dbReference type="VEuPathDB" id="TriTrypDB:C3747_47g301"/>
<organism evidence="1 2">
    <name type="scientific">Trypanosoma cruzi</name>
    <dbReference type="NCBI Taxonomy" id="5693"/>
    <lineage>
        <taxon>Eukaryota</taxon>
        <taxon>Discoba</taxon>
        <taxon>Euglenozoa</taxon>
        <taxon>Kinetoplastea</taxon>
        <taxon>Metakinetoplastina</taxon>
        <taxon>Trypanosomatida</taxon>
        <taxon>Trypanosomatidae</taxon>
        <taxon>Trypanosoma</taxon>
        <taxon>Schizotrypanum</taxon>
    </lineage>
</organism>
<accession>A0A2V2WW53</accession>
<dbReference type="GO" id="GO:0016301">
    <property type="term" value="F:kinase activity"/>
    <property type="evidence" value="ECO:0007669"/>
    <property type="project" value="UniProtKB-KW"/>
</dbReference>
<dbReference type="AlphaFoldDB" id="A0A2V2WW53"/>
<keyword evidence="1" id="KW-0808">Transferase</keyword>